<dbReference type="PANTHER" id="PTHR11458:SF0">
    <property type="entry name" value="DELTA-AMINOLEVULINIC ACID DEHYDRATASE"/>
    <property type="match status" value="1"/>
</dbReference>
<protein>
    <recommendedName>
        <fullName evidence="4 10">Delta-aminolevulinic acid dehydratase</fullName>
        <ecNumber evidence="3 10">4.2.1.24</ecNumber>
    </recommendedName>
</protein>
<name>A0A7S0CRR3_9EUKA</name>
<evidence type="ECO:0000256" key="1">
    <source>
        <dbReference type="ARBA" id="ARBA00004694"/>
    </source>
</evidence>
<keyword evidence="7 10" id="KW-0627">Porphyrin biosynthesis</keyword>
<dbReference type="EC" id="4.2.1.24" evidence="3 10"/>
<evidence type="ECO:0000256" key="7">
    <source>
        <dbReference type="ARBA" id="ARBA00023244"/>
    </source>
</evidence>
<evidence type="ECO:0000256" key="9">
    <source>
        <dbReference type="ARBA" id="ARBA00047651"/>
    </source>
</evidence>
<dbReference type="Pfam" id="PF00490">
    <property type="entry name" value="ALAD"/>
    <property type="match status" value="1"/>
</dbReference>
<dbReference type="PRINTS" id="PR00144">
    <property type="entry name" value="DALDHYDRTASE"/>
</dbReference>
<dbReference type="InterPro" id="IPR030656">
    <property type="entry name" value="ALAD_AS"/>
</dbReference>
<keyword evidence="6 10" id="KW-0456">Lyase</keyword>
<dbReference type="GO" id="GO:0004655">
    <property type="term" value="F:porphobilinogen synthase activity"/>
    <property type="evidence" value="ECO:0007669"/>
    <property type="project" value="UniProtKB-EC"/>
</dbReference>
<dbReference type="InterPro" id="IPR013785">
    <property type="entry name" value="Aldolase_TIM"/>
</dbReference>
<evidence type="ECO:0000256" key="6">
    <source>
        <dbReference type="ARBA" id="ARBA00023239"/>
    </source>
</evidence>
<evidence type="ECO:0000256" key="2">
    <source>
        <dbReference type="ARBA" id="ARBA00008055"/>
    </source>
</evidence>
<keyword evidence="5" id="KW-0350">Heme biosynthesis</keyword>
<dbReference type="GO" id="GO:0006782">
    <property type="term" value="P:protoporphyrinogen IX biosynthetic process"/>
    <property type="evidence" value="ECO:0007669"/>
    <property type="project" value="UniProtKB-UniPathway"/>
</dbReference>
<evidence type="ECO:0000256" key="5">
    <source>
        <dbReference type="ARBA" id="ARBA00023133"/>
    </source>
</evidence>
<dbReference type="FunFam" id="3.20.20.70:FF:000019">
    <property type="entry name" value="Delta-aminolevulinic acid dehydratase"/>
    <property type="match status" value="1"/>
</dbReference>
<comment type="pathway">
    <text evidence="1">Porphyrin-containing compound metabolism; protoporphyrin-IX biosynthesis; coproporphyrinogen-III from 5-aminolevulinate: step 1/4.</text>
</comment>
<evidence type="ECO:0000256" key="3">
    <source>
        <dbReference type="ARBA" id="ARBA00012053"/>
    </source>
</evidence>
<comment type="catalytic activity">
    <reaction evidence="9 10">
        <text>2 5-aminolevulinate = porphobilinogen + 2 H2O + H(+)</text>
        <dbReference type="Rhea" id="RHEA:24064"/>
        <dbReference type="ChEBI" id="CHEBI:15377"/>
        <dbReference type="ChEBI" id="CHEBI:15378"/>
        <dbReference type="ChEBI" id="CHEBI:58126"/>
        <dbReference type="ChEBI" id="CHEBI:356416"/>
        <dbReference type="EC" id="4.2.1.24"/>
    </reaction>
</comment>
<dbReference type="PANTHER" id="PTHR11458">
    <property type="entry name" value="DELTA-AMINOLEVULINIC ACID DEHYDRATASE"/>
    <property type="match status" value="1"/>
</dbReference>
<gene>
    <name evidence="12" type="ORF">LAMO00422_LOCUS1794</name>
</gene>
<dbReference type="GO" id="GO:0005829">
    <property type="term" value="C:cytosol"/>
    <property type="evidence" value="ECO:0007669"/>
    <property type="project" value="TreeGrafter"/>
</dbReference>
<dbReference type="NCBIfam" id="NF006762">
    <property type="entry name" value="PRK09283.1"/>
    <property type="match status" value="1"/>
</dbReference>
<dbReference type="EMBL" id="HBEM01002513">
    <property type="protein sequence ID" value="CAD8431698.1"/>
    <property type="molecule type" value="Transcribed_RNA"/>
</dbReference>
<dbReference type="AlphaFoldDB" id="A0A7S0CRR3"/>
<dbReference type="GO" id="GO:0008270">
    <property type="term" value="F:zinc ion binding"/>
    <property type="evidence" value="ECO:0007669"/>
    <property type="project" value="TreeGrafter"/>
</dbReference>
<evidence type="ECO:0000256" key="10">
    <source>
        <dbReference type="RuleBase" id="RU000515"/>
    </source>
</evidence>
<dbReference type="UniPathway" id="UPA00251">
    <property type="reaction ID" value="UER00318"/>
</dbReference>
<evidence type="ECO:0000256" key="8">
    <source>
        <dbReference type="ARBA" id="ARBA00025628"/>
    </source>
</evidence>
<dbReference type="PROSITE" id="PS00169">
    <property type="entry name" value="D_ALA_DEHYDRATASE"/>
    <property type="match status" value="1"/>
</dbReference>
<proteinExistence type="inferred from homology"/>
<dbReference type="Gene3D" id="3.20.20.70">
    <property type="entry name" value="Aldolase class I"/>
    <property type="match status" value="1"/>
</dbReference>
<evidence type="ECO:0000313" key="12">
    <source>
        <dbReference type="EMBL" id="CAD8431698.1"/>
    </source>
</evidence>
<sequence length="419" mass="46254">MPAVSRTLTVSLAANLALATVFFMMATRNREGLQGGIAAVQRVSGSSRVLTRPSRTAVFGKVTEPEMKTYDFGWMEDELISPGMGMSNKDRPLIDQRARPRRNRRTDGMRDMVRENFLTPANLIYPLFIHNEPDNVPIPSMPGCERHSLESMLNEVGEAKAEGVRSIILFPKVEDDKKTNFGEEAYNPDGIVPTAIRMIKEKYPDMLVITDVALDPYSNMGHDGIVENGVILNDETVQQLCQQAVMQAEAGADIVAPSDMMDGRIGAIRDALDVEGYSNVSIIAYTAKYASAYYGPFRDALDSHPGFGNKKTYQMDPANSREALLESDLDASEGADMLMVKPGLPYLDIICRIKDHTDLPVAAYHVSGEYAMLKAAAEKGWLNEKDVALETLLGFRRAGADVILTYYAKQAARWLNGKD</sequence>
<dbReference type="CDD" id="cd04823">
    <property type="entry name" value="ALAD_PBGS_aspartate_rich"/>
    <property type="match status" value="1"/>
</dbReference>
<reference evidence="12" key="1">
    <citation type="submission" date="2021-01" db="EMBL/GenBank/DDBJ databases">
        <authorList>
            <person name="Corre E."/>
            <person name="Pelletier E."/>
            <person name="Niang G."/>
            <person name="Scheremetjew M."/>
            <person name="Finn R."/>
            <person name="Kale V."/>
            <person name="Holt S."/>
            <person name="Cochrane G."/>
            <person name="Meng A."/>
            <person name="Brown T."/>
            <person name="Cohen L."/>
        </authorList>
    </citation>
    <scope>NUCLEOTIDE SEQUENCE</scope>
    <source>
        <strain evidence="12">CCMP2058</strain>
    </source>
</reference>
<comment type="subunit">
    <text evidence="10">Homooctamer.</text>
</comment>
<evidence type="ECO:0000256" key="4">
    <source>
        <dbReference type="ARBA" id="ARBA00020771"/>
    </source>
</evidence>
<comment type="similarity">
    <text evidence="2 11">Belongs to the ALAD family.</text>
</comment>
<dbReference type="InterPro" id="IPR001731">
    <property type="entry name" value="ALAD"/>
</dbReference>
<dbReference type="SMART" id="SM01004">
    <property type="entry name" value="ALAD"/>
    <property type="match status" value="1"/>
</dbReference>
<accession>A0A7S0CRR3</accession>
<dbReference type="SUPFAM" id="SSF51569">
    <property type="entry name" value="Aldolase"/>
    <property type="match status" value="1"/>
</dbReference>
<evidence type="ECO:0000256" key="11">
    <source>
        <dbReference type="RuleBase" id="RU004161"/>
    </source>
</evidence>
<organism evidence="12">
    <name type="scientific">Amorphochlora amoebiformis</name>
    <dbReference type="NCBI Taxonomy" id="1561963"/>
    <lineage>
        <taxon>Eukaryota</taxon>
        <taxon>Sar</taxon>
        <taxon>Rhizaria</taxon>
        <taxon>Cercozoa</taxon>
        <taxon>Chlorarachniophyceae</taxon>
        <taxon>Amorphochlora</taxon>
    </lineage>
</organism>
<comment type="function">
    <text evidence="8">Catalyzes an early step in the biosynthesis of tetrapyrroles. Binds two molecules of 5-aminolevulinate per subunit, each at a distinct site, and catalyzes their condensation to form porphobilinogen.</text>
</comment>